<sequence length="95" mass="10986">MSILRVLAIIGNTIMLVGYTYLFIAKDLSGALLAVYIPLALVPLISLMYLYKTRFYKFSELDQIKAKEKQGSFLSLWIQRKKLEEQVKINNLKKD</sequence>
<feature type="transmembrane region" description="Helical" evidence="1">
    <location>
        <begin position="7"/>
        <end position="24"/>
    </location>
</feature>
<dbReference type="EMBL" id="ABKSPD020000008">
    <property type="protein sequence ID" value="EKW9776531.1"/>
    <property type="molecule type" value="Genomic_DNA"/>
</dbReference>
<keyword evidence="1" id="KW-1133">Transmembrane helix</keyword>
<evidence type="ECO:0000313" key="3">
    <source>
        <dbReference type="Proteomes" id="UP001171165"/>
    </source>
</evidence>
<gene>
    <name evidence="2" type="ORF">PW210_002360</name>
</gene>
<keyword evidence="1" id="KW-0472">Membrane</keyword>
<organism evidence="2 3">
    <name type="scientific">Proteus mirabilis</name>
    <dbReference type="NCBI Taxonomy" id="584"/>
    <lineage>
        <taxon>Bacteria</taxon>
        <taxon>Pseudomonadati</taxon>
        <taxon>Pseudomonadota</taxon>
        <taxon>Gammaproteobacteria</taxon>
        <taxon>Enterobacterales</taxon>
        <taxon>Morganellaceae</taxon>
        <taxon>Proteus</taxon>
    </lineage>
</organism>
<keyword evidence="1" id="KW-0812">Transmembrane</keyword>
<evidence type="ECO:0000313" key="2">
    <source>
        <dbReference type="EMBL" id="EKW9776531.1"/>
    </source>
</evidence>
<name>A0AAN3YVM1_PROMI</name>
<feature type="transmembrane region" description="Helical" evidence="1">
    <location>
        <begin position="30"/>
        <end position="51"/>
    </location>
</feature>
<evidence type="ECO:0000256" key="1">
    <source>
        <dbReference type="SAM" id="Phobius"/>
    </source>
</evidence>
<reference evidence="2" key="1">
    <citation type="submission" date="2023-06" db="EMBL/GenBank/DDBJ databases">
        <authorList>
            <consortium name="Clinical and Environmental Microbiology Branch: Whole genome sequencing antimicrobial resistance pathogens in the healthcare setting"/>
        </authorList>
    </citation>
    <scope>NUCLEOTIDE SEQUENCE</scope>
    <source>
        <strain evidence="2">Microbial</strain>
    </source>
</reference>
<dbReference type="Proteomes" id="UP001171165">
    <property type="component" value="Unassembled WGS sequence"/>
</dbReference>
<protein>
    <submittedName>
        <fullName evidence="2">Uncharacterized protein</fullName>
    </submittedName>
</protein>
<accession>A0AAN3YVM1</accession>
<dbReference type="AlphaFoldDB" id="A0AAN3YVM1"/>
<comment type="caution">
    <text evidence="2">The sequence shown here is derived from an EMBL/GenBank/DDBJ whole genome shotgun (WGS) entry which is preliminary data.</text>
</comment>
<dbReference type="RefSeq" id="WP_070486756.1">
    <property type="nucleotide sequence ID" value="NZ_JAJPRM010000013.1"/>
</dbReference>
<proteinExistence type="predicted"/>